<gene>
    <name evidence="1" type="ORF">Cgig2_006352</name>
</gene>
<organism evidence="1 2">
    <name type="scientific">Carnegiea gigantea</name>
    <dbReference type="NCBI Taxonomy" id="171969"/>
    <lineage>
        <taxon>Eukaryota</taxon>
        <taxon>Viridiplantae</taxon>
        <taxon>Streptophyta</taxon>
        <taxon>Embryophyta</taxon>
        <taxon>Tracheophyta</taxon>
        <taxon>Spermatophyta</taxon>
        <taxon>Magnoliopsida</taxon>
        <taxon>eudicotyledons</taxon>
        <taxon>Gunneridae</taxon>
        <taxon>Pentapetalae</taxon>
        <taxon>Caryophyllales</taxon>
        <taxon>Cactineae</taxon>
        <taxon>Cactaceae</taxon>
        <taxon>Cactoideae</taxon>
        <taxon>Echinocereeae</taxon>
        <taxon>Carnegiea</taxon>
    </lineage>
</organism>
<comment type="caution">
    <text evidence="1">The sequence shown here is derived from an EMBL/GenBank/DDBJ whole genome shotgun (WGS) entry which is preliminary data.</text>
</comment>
<protein>
    <submittedName>
        <fullName evidence="1">Uncharacterized protein</fullName>
    </submittedName>
</protein>
<dbReference type="Proteomes" id="UP001153076">
    <property type="component" value="Unassembled WGS sequence"/>
</dbReference>
<dbReference type="AlphaFoldDB" id="A0A9Q1JPL7"/>
<evidence type="ECO:0000313" key="1">
    <source>
        <dbReference type="EMBL" id="KAJ8428678.1"/>
    </source>
</evidence>
<name>A0A9Q1JPL7_9CARY</name>
<sequence length="156" mass="18234">MATTSRMNWTIEETYKFIEALCEMKVKGKDTSYTKMREQMKSYGYAGRKDQQMKNHYVWGRKIKVLDHPLSLIGVGLDAMNDRWKDIMPNYPSYAGYRIKLVRNPYKLQYLFFGLSATGRMNFAPRMSFIPRVTSKMKSIRLDSNEGIGDSDETEQ</sequence>
<dbReference type="EMBL" id="JAKOGI010000982">
    <property type="protein sequence ID" value="KAJ8428678.1"/>
    <property type="molecule type" value="Genomic_DNA"/>
</dbReference>
<accession>A0A9Q1JPL7</accession>
<keyword evidence="2" id="KW-1185">Reference proteome</keyword>
<dbReference type="OrthoDB" id="118608at2759"/>
<reference evidence="1" key="1">
    <citation type="submission" date="2022-04" db="EMBL/GenBank/DDBJ databases">
        <title>Carnegiea gigantea Genome sequencing and assembly v2.</title>
        <authorList>
            <person name="Copetti D."/>
            <person name="Sanderson M.J."/>
            <person name="Burquez A."/>
            <person name="Wojciechowski M.F."/>
        </authorList>
    </citation>
    <scope>NUCLEOTIDE SEQUENCE</scope>
    <source>
        <strain evidence="1">SGP5-SGP5p</strain>
        <tissue evidence="1">Aerial part</tissue>
    </source>
</reference>
<proteinExistence type="predicted"/>
<evidence type="ECO:0000313" key="2">
    <source>
        <dbReference type="Proteomes" id="UP001153076"/>
    </source>
</evidence>